<dbReference type="Pfam" id="PF00106">
    <property type="entry name" value="adh_short"/>
    <property type="match status" value="1"/>
</dbReference>
<dbReference type="PRINTS" id="PR00080">
    <property type="entry name" value="SDRFAMILY"/>
</dbReference>
<proteinExistence type="inferred from homology"/>
<dbReference type="EMBL" id="JAYKXP010000017">
    <property type="protein sequence ID" value="KAK7049276.1"/>
    <property type="molecule type" value="Genomic_DNA"/>
</dbReference>
<gene>
    <name evidence="4" type="ORF">VNI00_005877</name>
</gene>
<organism evidence="4 5">
    <name type="scientific">Paramarasmius palmivorus</name>
    <dbReference type="NCBI Taxonomy" id="297713"/>
    <lineage>
        <taxon>Eukaryota</taxon>
        <taxon>Fungi</taxon>
        <taxon>Dikarya</taxon>
        <taxon>Basidiomycota</taxon>
        <taxon>Agaricomycotina</taxon>
        <taxon>Agaricomycetes</taxon>
        <taxon>Agaricomycetidae</taxon>
        <taxon>Agaricales</taxon>
        <taxon>Marasmiineae</taxon>
        <taxon>Marasmiaceae</taxon>
        <taxon>Paramarasmius</taxon>
    </lineage>
</organism>
<evidence type="ECO:0000256" key="3">
    <source>
        <dbReference type="RuleBase" id="RU000363"/>
    </source>
</evidence>
<accession>A0AAW0DGU6</accession>
<dbReference type="Gene3D" id="3.40.50.720">
    <property type="entry name" value="NAD(P)-binding Rossmann-like Domain"/>
    <property type="match status" value="1"/>
</dbReference>
<comment type="caution">
    <text evidence="4">The sequence shown here is derived from an EMBL/GenBank/DDBJ whole genome shotgun (WGS) entry which is preliminary data.</text>
</comment>
<keyword evidence="5" id="KW-1185">Reference proteome</keyword>
<reference evidence="4 5" key="1">
    <citation type="submission" date="2024-01" db="EMBL/GenBank/DDBJ databases">
        <title>A draft genome for a cacao thread blight-causing isolate of Paramarasmius palmivorus.</title>
        <authorList>
            <person name="Baruah I.K."/>
            <person name="Bukari Y."/>
            <person name="Amoako-Attah I."/>
            <person name="Meinhardt L.W."/>
            <person name="Bailey B.A."/>
            <person name="Cohen S.P."/>
        </authorList>
    </citation>
    <scope>NUCLEOTIDE SEQUENCE [LARGE SCALE GENOMIC DNA]</scope>
    <source>
        <strain evidence="4 5">GH-12</strain>
    </source>
</reference>
<dbReference type="PANTHER" id="PTHR24320:SF154">
    <property type="entry name" value="OXIDOREDUCTASE, SHORT-CHAIN DEHYDROGENASE_REDUCTASE FAMILY (AFU_ORTHOLOGUE AFUA_2G04560)"/>
    <property type="match status" value="1"/>
</dbReference>
<dbReference type="AlphaFoldDB" id="A0AAW0DGU6"/>
<dbReference type="PANTHER" id="PTHR24320">
    <property type="entry name" value="RETINOL DEHYDROGENASE"/>
    <property type="match status" value="1"/>
</dbReference>
<evidence type="ECO:0000313" key="4">
    <source>
        <dbReference type="EMBL" id="KAK7049276.1"/>
    </source>
</evidence>
<dbReference type="Proteomes" id="UP001383192">
    <property type="component" value="Unassembled WGS sequence"/>
</dbReference>
<evidence type="ECO:0008006" key="6">
    <source>
        <dbReference type="Google" id="ProtNLM"/>
    </source>
</evidence>
<keyword evidence="2" id="KW-0560">Oxidoreductase</keyword>
<evidence type="ECO:0000256" key="1">
    <source>
        <dbReference type="ARBA" id="ARBA00006484"/>
    </source>
</evidence>
<comment type="similarity">
    <text evidence="1 3">Belongs to the short-chain dehydrogenases/reductases (SDR) family.</text>
</comment>
<dbReference type="InterPro" id="IPR036291">
    <property type="entry name" value="NAD(P)-bd_dom_sf"/>
</dbReference>
<evidence type="ECO:0000313" key="5">
    <source>
        <dbReference type="Proteomes" id="UP001383192"/>
    </source>
</evidence>
<sequence>MFGPDYSQFNPERDIPDLDGKVFFITGGTAGIGKEAILLLARHRPTHIYFSGRDVRKGNAVMEEVKSQVPDAQITFIECDLASLHSVKDAANEFLSLSSRLDVLMCNAGIMALPPGLTEDGYELQFGTNHLGHALLIKLLLPALRQSDDGRIVNLSSTGYIAHPVGGIIFKDLRTPQDMAMLGPSTRYAQSKLANVLYAMELARRYPNITSVAIHPGVVNTGLMTSATPSSQRMIAVTLSWQMTTPERGAYNQVWAATCDKSKLVNGGFYRPVGQLTKTCRDGHNAELSEKLWDWTQAELKDY</sequence>
<dbReference type="SUPFAM" id="SSF51735">
    <property type="entry name" value="NAD(P)-binding Rossmann-fold domains"/>
    <property type="match status" value="1"/>
</dbReference>
<protein>
    <recommendedName>
        <fullName evidence="6">Oxidoreductase</fullName>
    </recommendedName>
</protein>
<evidence type="ECO:0000256" key="2">
    <source>
        <dbReference type="ARBA" id="ARBA00023002"/>
    </source>
</evidence>
<dbReference type="InterPro" id="IPR002347">
    <property type="entry name" value="SDR_fam"/>
</dbReference>
<name>A0AAW0DGU6_9AGAR</name>
<dbReference type="GO" id="GO:0016491">
    <property type="term" value="F:oxidoreductase activity"/>
    <property type="evidence" value="ECO:0007669"/>
    <property type="project" value="UniProtKB-KW"/>
</dbReference>
<dbReference type="PRINTS" id="PR00081">
    <property type="entry name" value="GDHRDH"/>
</dbReference>